<reference evidence="10 11" key="1">
    <citation type="journal article" date="2018" name="MBio">
        <title>Comparative Genomics Reveals the Core Gene Toolbox for the Fungus-Insect Symbiosis.</title>
        <authorList>
            <person name="Wang Y."/>
            <person name="Stata M."/>
            <person name="Wang W."/>
            <person name="Stajich J.E."/>
            <person name="White M.M."/>
            <person name="Moncalvo J.M."/>
        </authorList>
    </citation>
    <scope>NUCLEOTIDE SEQUENCE [LARGE SCALE GENOMIC DNA]</scope>
    <source>
        <strain evidence="10 11">SWE-8-4</strain>
    </source>
</reference>
<keyword evidence="11" id="KW-1185">Reference proteome</keyword>
<evidence type="ECO:0000256" key="3">
    <source>
        <dbReference type="ARBA" id="ARBA00023242"/>
    </source>
</evidence>
<evidence type="ECO:0000256" key="5">
    <source>
        <dbReference type="ARBA" id="ARBA00048336"/>
    </source>
</evidence>
<dbReference type="PANTHER" id="PTHR23081:SF36">
    <property type="entry name" value="RNA POLYMERASE II SUBUNIT A C-TERMINAL DOMAIN PHOSPHATASE"/>
    <property type="match status" value="1"/>
</dbReference>
<evidence type="ECO:0000256" key="4">
    <source>
        <dbReference type="ARBA" id="ARBA00047761"/>
    </source>
</evidence>
<dbReference type="EMBL" id="MBFR01000632">
    <property type="protein sequence ID" value="PVU86633.1"/>
    <property type="molecule type" value="Genomic_DNA"/>
</dbReference>
<evidence type="ECO:0000313" key="11">
    <source>
        <dbReference type="Proteomes" id="UP000245383"/>
    </source>
</evidence>
<comment type="function">
    <text evidence="6">This promotes the activity of RNA polymerase II.</text>
</comment>
<feature type="compositionally biased region" description="Low complexity" evidence="7">
    <location>
        <begin position="919"/>
        <end position="933"/>
    </location>
</feature>
<comment type="catalytic activity">
    <reaction evidence="4 6">
        <text>O-phospho-L-seryl-[protein] + H2O = L-seryl-[protein] + phosphate</text>
        <dbReference type="Rhea" id="RHEA:20629"/>
        <dbReference type="Rhea" id="RHEA-COMP:9863"/>
        <dbReference type="Rhea" id="RHEA-COMP:11604"/>
        <dbReference type="ChEBI" id="CHEBI:15377"/>
        <dbReference type="ChEBI" id="CHEBI:29999"/>
        <dbReference type="ChEBI" id="CHEBI:43474"/>
        <dbReference type="ChEBI" id="CHEBI:83421"/>
        <dbReference type="EC" id="3.1.3.16"/>
    </reaction>
</comment>
<dbReference type="InterPro" id="IPR001357">
    <property type="entry name" value="BRCT_dom"/>
</dbReference>
<keyword evidence="3 6" id="KW-0539">Nucleus</keyword>
<dbReference type="InterPro" id="IPR036420">
    <property type="entry name" value="BRCT_dom_sf"/>
</dbReference>
<dbReference type="AlphaFoldDB" id="A0A2T9Y2U6"/>
<dbReference type="SUPFAM" id="SSF56784">
    <property type="entry name" value="HAD-like"/>
    <property type="match status" value="1"/>
</dbReference>
<feature type="region of interest" description="Disordered" evidence="7">
    <location>
        <begin position="832"/>
        <end position="942"/>
    </location>
</feature>
<dbReference type="NCBIfam" id="TIGR02250">
    <property type="entry name" value="FCP1_euk"/>
    <property type="match status" value="1"/>
</dbReference>
<dbReference type="InterPro" id="IPR011947">
    <property type="entry name" value="FCP1_euk"/>
</dbReference>
<feature type="compositionally biased region" description="Polar residues" evidence="7">
    <location>
        <begin position="857"/>
        <end position="885"/>
    </location>
</feature>
<proteinExistence type="predicted"/>
<dbReference type="InterPro" id="IPR039189">
    <property type="entry name" value="Fcp1"/>
</dbReference>
<feature type="compositionally biased region" description="Polar residues" evidence="7">
    <location>
        <begin position="833"/>
        <end position="843"/>
    </location>
</feature>
<feature type="compositionally biased region" description="Polar residues" evidence="7">
    <location>
        <begin position="769"/>
        <end position="797"/>
    </location>
</feature>
<dbReference type="PROSITE" id="PS50969">
    <property type="entry name" value="FCP1"/>
    <property type="match status" value="1"/>
</dbReference>
<feature type="region of interest" description="Disordered" evidence="7">
    <location>
        <begin position="752"/>
        <end position="814"/>
    </location>
</feature>
<comment type="subcellular location">
    <subcellularLocation>
        <location evidence="1 6">Nucleus</location>
    </subcellularLocation>
</comment>
<dbReference type="Gene3D" id="3.40.50.10190">
    <property type="entry name" value="BRCT domain"/>
    <property type="match status" value="1"/>
</dbReference>
<accession>A0A2T9Y2U6</accession>
<dbReference type="Proteomes" id="UP000245383">
    <property type="component" value="Unassembled WGS sequence"/>
</dbReference>
<dbReference type="InterPro" id="IPR023214">
    <property type="entry name" value="HAD_sf"/>
</dbReference>
<dbReference type="InterPro" id="IPR004274">
    <property type="entry name" value="FCP1_dom"/>
</dbReference>
<dbReference type="InterPro" id="IPR036412">
    <property type="entry name" value="HAD-like_sf"/>
</dbReference>
<dbReference type="SUPFAM" id="SSF52113">
    <property type="entry name" value="BRCT domain"/>
    <property type="match status" value="1"/>
</dbReference>
<dbReference type="SMART" id="SM00577">
    <property type="entry name" value="CPDc"/>
    <property type="match status" value="1"/>
</dbReference>
<evidence type="ECO:0000256" key="2">
    <source>
        <dbReference type="ARBA" id="ARBA00022801"/>
    </source>
</evidence>
<evidence type="ECO:0000256" key="6">
    <source>
        <dbReference type="RuleBase" id="RU366066"/>
    </source>
</evidence>
<evidence type="ECO:0000313" key="10">
    <source>
        <dbReference type="EMBL" id="PVU86633.1"/>
    </source>
</evidence>
<evidence type="ECO:0000256" key="1">
    <source>
        <dbReference type="ARBA" id="ARBA00004123"/>
    </source>
</evidence>
<dbReference type="GO" id="GO:0005634">
    <property type="term" value="C:nucleus"/>
    <property type="evidence" value="ECO:0007669"/>
    <property type="project" value="UniProtKB-SubCell"/>
</dbReference>
<dbReference type="CDD" id="cd07521">
    <property type="entry name" value="HAD_FCP1-like"/>
    <property type="match status" value="1"/>
</dbReference>
<feature type="compositionally biased region" description="Acidic residues" evidence="7">
    <location>
        <begin position="752"/>
        <end position="762"/>
    </location>
</feature>
<name>A0A2T9Y2U6_9FUNG</name>
<evidence type="ECO:0000256" key="7">
    <source>
        <dbReference type="SAM" id="MobiDB-lite"/>
    </source>
</evidence>
<keyword evidence="2 6" id="KW-0378">Hydrolase</keyword>
<dbReference type="EC" id="3.1.3.16" evidence="6"/>
<dbReference type="Pfam" id="PF03031">
    <property type="entry name" value="NIF"/>
    <property type="match status" value="1"/>
</dbReference>
<dbReference type="STRING" id="133385.A0A2T9Y2U6"/>
<comment type="catalytic activity">
    <reaction evidence="5 6">
        <text>O-phospho-L-threonyl-[protein] + H2O = L-threonyl-[protein] + phosphate</text>
        <dbReference type="Rhea" id="RHEA:47004"/>
        <dbReference type="Rhea" id="RHEA-COMP:11060"/>
        <dbReference type="Rhea" id="RHEA-COMP:11605"/>
        <dbReference type="ChEBI" id="CHEBI:15377"/>
        <dbReference type="ChEBI" id="CHEBI:30013"/>
        <dbReference type="ChEBI" id="CHEBI:43474"/>
        <dbReference type="ChEBI" id="CHEBI:61977"/>
        <dbReference type="EC" id="3.1.3.16"/>
    </reaction>
</comment>
<dbReference type="PANTHER" id="PTHR23081">
    <property type="entry name" value="RNA POLYMERASE II CTD PHOSPHATASE"/>
    <property type="match status" value="1"/>
</dbReference>
<gene>
    <name evidence="10" type="ORF">BB561_006627</name>
</gene>
<evidence type="ECO:0000259" key="9">
    <source>
        <dbReference type="PROSITE" id="PS50969"/>
    </source>
</evidence>
<dbReference type="OrthoDB" id="10249888at2759"/>
<dbReference type="GO" id="GO:0008420">
    <property type="term" value="F:RNA polymerase II CTD heptapeptide repeat phosphatase activity"/>
    <property type="evidence" value="ECO:0007669"/>
    <property type="project" value="UniProtKB-UniRule"/>
</dbReference>
<evidence type="ECO:0000259" key="8">
    <source>
        <dbReference type="PROSITE" id="PS50172"/>
    </source>
</evidence>
<dbReference type="Gene3D" id="3.40.50.1000">
    <property type="entry name" value="HAD superfamily/HAD-like"/>
    <property type="match status" value="1"/>
</dbReference>
<comment type="caution">
    <text evidence="10">The sequence shown here is derived from an EMBL/GenBank/DDBJ whole genome shotgun (WGS) entry which is preliminary data.</text>
</comment>
<dbReference type="PROSITE" id="PS50172">
    <property type="entry name" value="BRCT"/>
    <property type="match status" value="1"/>
</dbReference>
<organism evidence="10 11">
    <name type="scientific">Smittium simulii</name>
    <dbReference type="NCBI Taxonomy" id="133385"/>
    <lineage>
        <taxon>Eukaryota</taxon>
        <taxon>Fungi</taxon>
        <taxon>Fungi incertae sedis</taxon>
        <taxon>Zoopagomycota</taxon>
        <taxon>Kickxellomycotina</taxon>
        <taxon>Harpellomycetes</taxon>
        <taxon>Harpellales</taxon>
        <taxon>Legeriomycetaceae</taxon>
        <taxon>Smittium</taxon>
    </lineage>
</organism>
<feature type="domain" description="FCP1 homology" evidence="9">
    <location>
        <begin position="178"/>
        <end position="406"/>
    </location>
</feature>
<feature type="domain" description="BRCT" evidence="8">
    <location>
        <begin position="619"/>
        <end position="642"/>
    </location>
</feature>
<protein>
    <recommendedName>
        <fullName evidence="6">RNA polymerase II subunit A C-terminal domain phosphatase</fullName>
        <ecNumber evidence="6">3.1.3.16</ecNumber>
    </recommendedName>
</protein>
<sequence length="983" mass="110359">MEKSREIFLSHDLLPATITRLKVYEGQTVSKGDLLFYYEHSLPVESSQVSDPRSATITTDEILQSAFKNIPDFANRNKDIVRRIFYSNYDGKIEKIFKHDNEKILLPTDKILLITEPCGHEVQFNGLCSICGKDVTFSGYHGSDLERATVNMSHDVVGLMVSNDEALRLEIQTSTRLFAQKKLSLILDLDQTLMHAYASDDSGFESWLANNYDYSQAAQADASFLKSSTSSGSDAAQPDASILNSSVSDATPASPPTVEYTPRNPTLRKICADLGVFFLPPSPLKYYIKMRPGLLQFLKLASEIFELHIYTMGTREYAEAVAELIDPTNHYFKERILSRDESGSMTHKSIRRLFPCDDSMVIVLDDRADVWNWSPNLIKVKKYAFFAGVGDINAPPIDSISLPSTLPVSKVEALTQEHLTHHSTKLVDDDRELEHIFKTLKIVHSKFYALNKSVPTFNHFSRFSSSIPKSIPVSKILTKNKLAVLRGANIVFSAVIPRYNGAAYPFSQIPENSDIWLWASQFGAEISHEISFKTTHIVSNKLDTAKVNQARFIAKNALLSISTKSPAIQNNANDTSLEQNPNSDNITLNTTRGNAEPIGDIQTENSKISNIDYPLVPVVVSLDWLLDSISAWSWLPEKDYLLYPQDHNNIYFKYPQEVIKSNLKLQTDQYDDQDFDSTDSNPNTYNNRGIGRVTDYDEFEDPDQQNLQSVFAGEGHDRNSELIDPEIDVSELVNHVDWDDVDRELNEVLSDSEFDEFDSNEEVYDHNESPTAHTSNTSAELAKNTTRANNPNNSSSIKHVYDSDPSDTDSISNNSENLSVLQQMLGDFHKEQSATTANNNTKSENVENLPKRRKLSNDSFSFTQADNTPKKSSLKVESNNHTFNDSNHERSTFEDSDDSSVGSNNSPRSPTRLADRQDSLNSSSSKDSDVAPSLNSEYSSDDDEFDDFDNISSDFCSAGLGKLAGISKLNFVFMYKKIKWLQN</sequence>